<evidence type="ECO:0000256" key="6">
    <source>
        <dbReference type="SAM" id="Phobius"/>
    </source>
</evidence>
<organism evidence="8 9">
    <name type="scientific">Elaphomyces granulatus</name>
    <dbReference type="NCBI Taxonomy" id="519963"/>
    <lineage>
        <taxon>Eukaryota</taxon>
        <taxon>Fungi</taxon>
        <taxon>Dikarya</taxon>
        <taxon>Ascomycota</taxon>
        <taxon>Pezizomycotina</taxon>
        <taxon>Eurotiomycetes</taxon>
        <taxon>Eurotiomycetidae</taxon>
        <taxon>Eurotiales</taxon>
        <taxon>Elaphomycetaceae</taxon>
        <taxon>Elaphomyces</taxon>
    </lineage>
</organism>
<protein>
    <recommendedName>
        <fullName evidence="7">Cation efflux protein transmembrane domain-containing protein</fullName>
    </recommendedName>
</protein>
<feature type="transmembrane region" description="Helical" evidence="6">
    <location>
        <begin position="698"/>
        <end position="720"/>
    </location>
</feature>
<dbReference type="InterPro" id="IPR039634">
    <property type="entry name" value="Bul1-like"/>
</dbReference>
<comment type="subcellular location">
    <subcellularLocation>
        <location evidence="1">Membrane</location>
        <topology evidence="1">Multi-pass membrane protein</topology>
    </subcellularLocation>
</comment>
<evidence type="ECO:0000256" key="1">
    <source>
        <dbReference type="ARBA" id="ARBA00004141"/>
    </source>
</evidence>
<dbReference type="PANTHER" id="PTHR31904:SF1">
    <property type="entry name" value="BYPASS OF STOP CODON PROTEIN 5-RELATED"/>
    <property type="match status" value="1"/>
</dbReference>
<dbReference type="GO" id="GO:0008324">
    <property type="term" value="F:monoatomic cation transmembrane transporter activity"/>
    <property type="evidence" value="ECO:0007669"/>
    <property type="project" value="InterPro"/>
</dbReference>
<keyword evidence="9" id="KW-1185">Reference proteome</keyword>
<feature type="region of interest" description="Disordered" evidence="5">
    <location>
        <begin position="815"/>
        <end position="836"/>
    </location>
</feature>
<dbReference type="Proteomes" id="UP000243515">
    <property type="component" value="Unassembled WGS sequence"/>
</dbReference>
<comment type="caution">
    <text evidence="8">The sequence shown here is derived from an EMBL/GenBank/DDBJ whole genome shotgun (WGS) entry which is preliminary data.</text>
</comment>
<evidence type="ECO:0000259" key="7">
    <source>
        <dbReference type="Pfam" id="PF01545"/>
    </source>
</evidence>
<dbReference type="PANTHER" id="PTHR31904">
    <property type="entry name" value="BYPASS OF STOP CODON PROTEIN 5-RELATED"/>
    <property type="match status" value="1"/>
</dbReference>
<dbReference type="OrthoDB" id="2283785at2759"/>
<feature type="transmembrane region" description="Helical" evidence="6">
    <location>
        <begin position="536"/>
        <end position="558"/>
    </location>
</feature>
<feature type="transmembrane region" description="Helical" evidence="6">
    <location>
        <begin position="643"/>
        <end position="662"/>
    </location>
</feature>
<dbReference type="Pfam" id="PF01545">
    <property type="entry name" value="Cation_efflux"/>
    <property type="match status" value="2"/>
</dbReference>
<feature type="transmembrane region" description="Helical" evidence="6">
    <location>
        <begin position="602"/>
        <end position="623"/>
    </location>
</feature>
<dbReference type="SUPFAM" id="SSF161111">
    <property type="entry name" value="Cation efflux protein transmembrane domain-like"/>
    <property type="match status" value="1"/>
</dbReference>
<dbReference type="EMBL" id="NPHW01004328">
    <property type="protein sequence ID" value="OXV08088.1"/>
    <property type="molecule type" value="Genomic_DNA"/>
</dbReference>
<dbReference type="Gene3D" id="1.20.1510.10">
    <property type="entry name" value="Cation efflux protein transmembrane domain"/>
    <property type="match status" value="1"/>
</dbReference>
<dbReference type="AlphaFoldDB" id="A0A232LVN7"/>
<feature type="domain" description="Cation efflux protein transmembrane" evidence="7">
    <location>
        <begin position="525"/>
        <end position="565"/>
    </location>
</feature>
<evidence type="ECO:0000256" key="3">
    <source>
        <dbReference type="ARBA" id="ARBA00022989"/>
    </source>
</evidence>
<keyword evidence="2 6" id="KW-0812">Transmembrane</keyword>
<feature type="transmembrane region" description="Helical" evidence="6">
    <location>
        <begin position="740"/>
        <end position="762"/>
    </location>
</feature>
<sequence length="836" mass="90388">MAPTSFVARSANTFDSLTRRSRPRVGIDLLGQEDGFVASYTTRDRINGVVSIAVDQDTSFQDVDITFEGIWNSLISKSPSPTRSPNELANRSRMWCNRDMQDVRGTQPIGETLYPSPRVFKKGHPYRFPFTFVVPDRLLPQSCRHAAPNLHLQTAHTQLPPSMGDPMLTGDGTNLLDDMSPQMSRVSYIIRVSISKKGTGAGAGAGARPKVLLAVAKKVRIIPAVDEQPPLEFLDNSDDYCFRREKNIRKGLLRRKLGRLVVAAPQSKPLQLPAPNTKSPGEVSTAVTVHLRFDPDGSEPPPRLRTLWSKLKVLTFFSTTPWDDFPSKSPGLTWNQNRGFYTKTVPLSSMCVASARWEKHSIAEGRIRRVSLQSASSADTVTGSSASYAGSVFYTASIIVPITLPPGKAFVPTFHSCLISRVYVLELCVSYHTPNANALASSVTLKIPLQVTSAYREGSIESPVDDTMEHMAIDHEFFRPRIITPPSGDFERAVLAHSAGNLGYVAAPVVSDHADSSEPPEYSNAELVVGFTTHSLAIIADAFHYLADILSLVVALVADKISSSRAAHTQSHDLETAINSKGDSASTESLSSHARHRRDQQALPTLAAFFNSVFLLGLGFSIFLQGIERLVNVQKILSPDRVLVTACAGLVLNITSALFLGANNHGHGHGHDHGHSHGHNQDKNHTQEAGTLLSIKAILLHVCADALNNIAVVISSVIIWKVPSSSSSNQAGDSIDKKYYADPVCTCFIAILIMASVGPLVFRSGKALLHLGHGHGGREPESSGEELQPIDTLVAAPKAGGAGAGTDVVDDKCSFSEEGKKGSAETVVREHEVRVP</sequence>
<proteinExistence type="predicted"/>
<dbReference type="InterPro" id="IPR027469">
    <property type="entry name" value="Cation_efflux_TMD_sf"/>
</dbReference>
<evidence type="ECO:0000256" key="4">
    <source>
        <dbReference type="ARBA" id="ARBA00023136"/>
    </source>
</evidence>
<feature type="domain" description="Cation efflux protein transmembrane" evidence="7">
    <location>
        <begin position="603"/>
        <end position="769"/>
    </location>
</feature>
<name>A0A232LVN7_9EURO</name>
<evidence type="ECO:0000256" key="2">
    <source>
        <dbReference type="ARBA" id="ARBA00022692"/>
    </source>
</evidence>
<evidence type="ECO:0000313" key="9">
    <source>
        <dbReference type="Proteomes" id="UP000243515"/>
    </source>
</evidence>
<dbReference type="GO" id="GO:0016020">
    <property type="term" value="C:membrane"/>
    <property type="evidence" value="ECO:0007669"/>
    <property type="project" value="UniProtKB-SubCell"/>
</dbReference>
<gene>
    <name evidence="8" type="ORF">Egran_04149</name>
</gene>
<dbReference type="InterPro" id="IPR058533">
    <property type="entry name" value="Cation_efflux_TM"/>
</dbReference>
<evidence type="ECO:0000256" key="5">
    <source>
        <dbReference type="SAM" id="MobiDB-lite"/>
    </source>
</evidence>
<dbReference type="GO" id="GO:0030003">
    <property type="term" value="P:intracellular monoatomic cation homeostasis"/>
    <property type="evidence" value="ECO:0007669"/>
    <property type="project" value="UniProtKB-ARBA"/>
</dbReference>
<keyword evidence="3 6" id="KW-1133">Transmembrane helix</keyword>
<dbReference type="InterPro" id="IPR014752">
    <property type="entry name" value="Arrestin-like_C"/>
</dbReference>
<keyword evidence="4 6" id="KW-0472">Membrane</keyword>
<evidence type="ECO:0000313" key="8">
    <source>
        <dbReference type="EMBL" id="OXV08088.1"/>
    </source>
</evidence>
<feature type="region of interest" description="Disordered" evidence="5">
    <location>
        <begin position="572"/>
        <end position="596"/>
    </location>
</feature>
<dbReference type="Gene3D" id="2.60.40.640">
    <property type="match status" value="1"/>
</dbReference>
<feature type="compositionally biased region" description="Polar residues" evidence="5">
    <location>
        <begin position="577"/>
        <end position="592"/>
    </location>
</feature>
<reference evidence="8 9" key="1">
    <citation type="journal article" date="2015" name="Environ. Microbiol.">
        <title>Metagenome sequence of Elaphomyces granulatus from sporocarp tissue reveals Ascomycota ectomycorrhizal fingerprints of genome expansion and a Proteobacteria-rich microbiome.</title>
        <authorList>
            <person name="Quandt C.A."/>
            <person name="Kohler A."/>
            <person name="Hesse C.N."/>
            <person name="Sharpton T.J."/>
            <person name="Martin F."/>
            <person name="Spatafora J.W."/>
        </authorList>
    </citation>
    <scope>NUCLEOTIDE SEQUENCE [LARGE SCALE GENOMIC DNA]</scope>
    <source>
        <strain evidence="8 9">OSC145934</strain>
    </source>
</reference>
<dbReference type="GO" id="GO:0098771">
    <property type="term" value="P:inorganic ion homeostasis"/>
    <property type="evidence" value="ECO:0007669"/>
    <property type="project" value="UniProtKB-ARBA"/>
</dbReference>
<accession>A0A232LVN7</accession>